<dbReference type="AlphaFoldDB" id="A0A8T1D2V1"/>
<comment type="caution">
    <text evidence="3">The sequence shown here is derived from an EMBL/GenBank/DDBJ whole genome shotgun (WGS) entry which is preliminary data.</text>
</comment>
<dbReference type="Gene3D" id="1.10.238.10">
    <property type="entry name" value="EF-hand"/>
    <property type="match status" value="1"/>
</dbReference>
<protein>
    <recommendedName>
        <fullName evidence="6">EF-hand domain-containing protein</fullName>
    </recommendedName>
</protein>
<dbReference type="PANTHER" id="PTHR12085">
    <property type="entry name" value="SERINE/THREONINE-PROTEIN PHOSPHATASE 2A REGULATORY SUBUNIT B'' SUBUNIT GAMMA"/>
    <property type="match status" value="1"/>
</dbReference>
<comment type="subcellular location">
    <subcellularLocation>
        <location evidence="1">Cytoplasm</location>
    </subcellularLocation>
</comment>
<dbReference type="VEuPathDB" id="FungiDB:PC110_g8235"/>
<dbReference type="GO" id="GO:0030865">
    <property type="term" value="P:cortical cytoskeleton organization"/>
    <property type="evidence" value="ECO:0007669"/>
    <property type="project" value="TreeGrafter"/>
</dbReference>
<dbReference type="EMBL" id="RCML01000101">
    <property type="protein sequence ID" value="KAG2991490.1"/>
    <property type="molecule type" value="Genomic_DNA"/>
</dbReference>
<dbReference type="GO" id="GO:0035303">
    <property type="term" value="P:regulation of dephosphorylation"/>
    <property type="evidence" value="ECO:0007669"/>
    <property type="project" value="InterPro"/>
</dbReference>
<evidence type="ECO:0000313" key="3">
    <source>
        <dbReference type="EMBL" id="KAG2932362.1"/>
    </source>
</evidence>
<dbReference type="Proteomes" id="UP000774804">
    <property type="component" value="Unassembled WGS sequence"/>
</dbReference>
<dbReference type="GO" id="GO:0000226">
    <property type="term" value="P:microtubule cytoskeleton organization"/>
    <property type="evidence" value="ECO:0007669"/>
    <property type="project" value="TreeGrafter"/>
</dbReference>
<sequence length="120" mass="13842">MLEISCFFVGLGWGFTVMLEQCENVADLIERAQGLVVSPAALRFFWNVLDFHKQGFLDAFTLDYFLRSLLEKIYAHEGKKDAPSIDRLWTQIFDAVAPVHPARITWQDLQRCKLGHDVVR</sequence>
<accession>A0A8T1D2V1</accession>
<evidence type="ECO:0000256" key="1">
    <source>
        <dbReference type="ARBA" id="ARBA00004496"/>
    </source>
</evidence>
<gene>
    <name evidence="3" type="ORF">PC115_g5810</name>
    <name evidence="4" type="ORF">PC118_g5069</name>
</gene>
<name>A0A8T1D2V1_9STRA</name>
<dbReference type="GO" id="GO:0005819">
    <property type="term" value="C:spindle"/>
    <property type="evidence" value="ECO:0007669"/>
    <property type="project" value="TreeGrafter"/>
</dbReference>
<reference evidence="3" key="1">
    <citation type="submission" date="2018-10" db="EMBL/GenBank/DDBJ databases">
        <title>Effector identification in a new, highly contiguous assembly of the strawberry crown rot pathogen Phytophthora cactorum.</title>
        <authorList>
            <person name="Armitage A.D."/>
            <person name="Nellist C.F."/>
            <person name="Bates H."/>
            <person name="Vickerstaff R.J."/>
            <person name="Harrison R.J."/>
        </authorList>
    </citation>
    <scope>NUCLEOTIDE SEQUENCE</scope>
    <source>
        <strain evidence="3">4032</strain>
        <strain evidence="4">P415</strain>
    </source>
</reference>
<dbReference type="InterPro" id="IPR039865">
    <property type="entry name" value="PPP2R3C"/>
</dbReference>
<evidence type="ECO:0000313" key="5">
    <source>
        <dbReference type="Proteomes" id="UP000774804"/>
    </source>
</evidence>
<dbReference type="EMBL" id="RCMI01000123">
    <property type="protein sequence ID" value="KAG2932362.1"/>
    <property type="molecule type" value="Genomic_DNA"/>
</dbReference>
<evidence type="ECO:0008006" key="6">
    <source>
        <dbReference type="Google" id="ProtNLM"/>
    </source>
</evidence>
<evidence type="ECO:0000256" key="2">
    <source>
        <dbReference type="ARBA" id="ARBA00022490"/>
    </source>
</evidence>
<evidence type="ECO:0000313" key="4">
    <source>
        <dbReference type="EMBL" id="KAG2991490.1"/>
    </source>
</evidence>
<dbReference type="Proteomes" id="UP000697107">
    <property type="component" value="Unassembled WGS sequence"/>
</dbReference>
<proteinExistence type="predicted"/>
<keyword evidence="2" id="KW-0963">Cytoplasm</keyword>
<dbReference type="GO" id="GO:0005737">
    <property type="term" value="C:cytoplasm"/>
    <property type="evidence" value="ECO:0007669"/>
    <property type="project" value="UniProtKB-SubCell"/>
</dbReference>
<dbReference type="PANTHER" id="PTHR12085:SF3">
    <property type="entry name" value="SERINE_THREONINE-PROTEIN PHOSPHATASE 2A REGULATORY SUBUNIT B'' SUBUNIT GAMMA"/>
    <property type="match status" value="1"/>
</dbReference>
<organism evidence="3 5">
    <name type="scientific">Phytophthora cactorum</name>
    <dbReference type="NCBI Taxonomy" id="29920"/>
    <lineage>
        <taxon>Eukaryota</taxon>
        <taxon>Sar</taxon>
        <taxon>Stramenopiles</taxon>
        <taxon>Oomycota</taxon>
        <taxon>Peronosporomycetes</taxon>
        <taxon>Peronosporales</taxon>
        <taxon>Peronosporaceae</taxon>
        <taxon>Phytophthora</taxon>
    </lineage>
</organism>